<dbReference type="PIRSF" id="PIRSF006603">
    <property type="entry name" value="DinF"/>
    <property type="match status" value="1"/>
</dbReference>
<feature type="transmembrane region" description="Helical" evidence="10">
    <location>
        <begin position="57"/>
        <end position="78"/>
    </location>
</feature>
<dbReference type="EMBL" id="JAVRHS010000003">
    <property type="protein sequence ID" value="MDT0575813.1"/>
    <property type="molecule type" value="Genomic_DNA"/>
</dbReference>
<feature type="transmembrane region" description="Helical" evidence="10">
    <location>
        <begin position="319"/>
        <end position="347"/>
    </location>
</feature>
<accession>A0ABU2ZGU1</accession>
<feature type="transmembrane region" description="Helical" evidence="10">
    <location>
        <begin position="282"/>
        <end position="307"/>
    </location>
</feature>
<name>A0ABU2ZGU1_9SPHN</name>
<evidence type="ECO:0000256" key="3">
    <source>
        <dbReference type="ARBA" id="ARBA00022449"/>
    </source>
</evidence>
<proteinExistence type="predicted"/>
<dbReference type="PANTHER" id="PTHR43298">
    <property type="entry name" value="MULTIDRUG RESISTANCE PROTEIN NORM-RELATED"/>
    <property type="match status" value="1"/>
</dbReference>
<comment type="subcellular location">
    <subcellularLocation>
        <location evidence="1">Cell inner membrane</location>
        <topology evidence="1">Multi-pass membrane protein</topology>
    </subcellularLocation>
</comment>
<keyword evidence="4" id="KW-1003">Cell membrane</keyword>
<keyword evidence="12" id="KW-1185">Reference proteome</keyword>
<evidence type="ECO:0000256" key="5">
    <source>
        <dbReference type="ARBA" id="ARBA00022692"/>
    </source>
</evidence>
<evidence type="ECO:0000256" key="8">
    <source>
        <dbReference type="ARBA" id="ARBA00023136"/>
    </source>
</evidence>
<evidence type="ECO:0000256" key="2">
    <source>
        <dbReference type="ARBA" id="ARBA00022448"/>
    </source>
</evidence>
<evidence type="ECO:0000256" key="1">
    <source>
        <dbReference type="ARBA" id="ARBA00004429"/>
    </source>
</evidence>
<evidence type="ECO:0000313" key="11">
    <source>
        <dbReference type="EMBL" id="MDT0575813.1"/>
    </source>
</evidence>
<feature type="transmembrane region" description="Helical" evidence="10">
    <location>
        <begin position="426"/>
        <end position="445"/>
    </location>
</feature>
<gene>
    <name evidence="11" type="ORF">RM533_06400</name>
</gene>
<evidence type="ECO:0000313" key="12">
    <source>
        <dbReference type="Proteomes" id="UP001259803"/>
    </source>
</evidence>
<keyword evidence="2" id="KW-0813">Transport</keyword>
<protein>
    <recommendedName>
        <fullName evidence="9">Multidrug-efflux transporter</fullName>
    </recommendedName>
</protein>
<dbReference type="PANTHER" id="PTHR43298:SF2">
    <property type="entry name" value="FMN_FAD EXPORTER YEEO-RELATED"/>
    <property type="match status" value="1"/>
</dbReference>
<feature type="transmembrane region" description="Helical" evidence="10">
    <location>
        <begin position="359"/>
        <end position="378"/>
    </location>
</feature>
<feature type="transmembrane region" description="Helical" evidence="10">
    <location>
        <begin position="21"/>
        <end position="45"/>
    </location>
</feature>
<evidence type="ECO:0000256" key="9">
    <source>
        <dbReference type="ARBA" id="ARBA00031636"/>
    </source>
</evidence>
<feature type="transmembrane region" description="Helical" evidence="10">
    <location>
        <begin position="99"/>
        <end position="116"/>
    </location>
</feature>
<feature type="transmembrane region" description="Helical" evidence="10">
    <location>
        <begin position="247"/>
        <end position="270"/>
    </location>
</feature>
<feature type="transmembrane region" description="Helical" evidence="10">
    <location>
        <begin position="136"/>
        <end position="157"/>
    </location>
</feature>
<dbReference type="InterPro" id="IPR002528">
    <property type="entry name" value="MATE_fam"/>
</dbReference>
<evidence type="ECO:0000256" key="7">
    <source>
        <dbReference type="ARBA" id="ARBA00023065"/>
    </source>
</evidence>
<keyword evidence="7" id="KW-0406">Ion transport</keyword>
<dbReference type="Pfam" id="PF01554">
    <property type="entry name" value="MatE"/>
    <property type="match status" value="2"/>
</dbReference>
<dbReference type="InterPro" id="IPR050222">
    <property type="entry name" value="MATE_MdtK"/>
</dbReference>
<sequence>MRAFLSSPLRAELRETTRLATPLAAANLLQMMVYAIDVIFVAPLGTEELAAITLSTSIYGLSLWCAMGLVGAVAPLAASALGRGRHAVREVRRSIRMGLWVSALAGLAIMVLALAGEPIMRATGQPPLVSQLAGDYLTIVSFAAIPVVASSALRIFVSTLGRAVIATWVTVFALGINALGNWLLIYGHWGLPALGLKGAALASVLTSLATIGAYAAIIQSDRRLRRYHVFGRLWRADPARLLEIWRIGLPIAAIILAEAGLFSIAAFLMGALGKLELAAHTVALQIASLAFQVPFGIAQAATIRVGLHHGRGNADAIRLAGISAMLLAIGFAVVFVVTMLAVPQWLLSIYLDVDDPRNATLLVLAGSYMTIAAAFQLFDGVQAVAAGLLRGLADTRVPFVLAVIGYWPFGFGSAWLLAFHTPLGGLGVWMGLAVGLIVTAAMMLWRWQRRGTLGLLDRSF</sequence>
<feature type="transmembrane region" description="Helical" evidence="10">
    <location>
        <begin position="198"/>
        <end position="217"/>
    </location>
</feature>
<dbReference type="CDD" id="cd13131">
    <property type="entry name" value="MATE_NorM_like"/>
    <property type="match status" value="1"/>
</dbReference>
<feature type="transmembrane region" description="Helical" evidence="10">
    <location>
        <begin position="399"/>
        <end position="420"/>
    </location>
</feature>
<dbReference type="InterPro" id="IPR048279">
    <property type="entry name" value="MdtK-like"/>
</dbReference>
<comment type="caution">
    <text evidence="11">The sequence shown here is derived from an EMBL/GenBank/DDBJ whole genome shotgun (WGS) entry which is preliminary data.</text>
</comment>
<keyword evidence="8 10" id="KW-0472">Membrane</keyword>
<dbReference type="NCBIfam" id="TIGR00797">
    <property type="entry name" value="matE"/>
    <property type="match status" value="1"/>
</dbReference>
<keyword evidence="6 10" id="KW-1133">Transmembrane helix</keyword>
<evidence type="ECO:0000256" key="10">
    <source>
        <dbReference type="SAM" id="Phobius"/>
    </source>
</evidence>
<organism evidence="11 12">
    <name type="scientific">Croceicoccus esteveae</name>
    <dbReference type="NCBI Taxonomy" id="3075597"/>
    <lineage>
        <taxon>Bacteria</taxon>
        <taxon>Pseudomonadati</taxon>
        <taxon>Pseudomonadota</taxon>
        <taxon>Alphaproteobacteria</taxon>
        <taxon>Sphingomonadales</taxon>
        <taxon>Erythrobacteraceae</taxon>
        <taxon>Croceicoccus</taxon>
    </lineage>
</organism>
<dbReference type="Proteomes" id="UP001259803">
    <property type="component" value="Unassembled WGS sequence"/>
</dbReference>
<keyword evidence="3" id="KW-0050">Antiport</keyword>
<keyword evidence="5 10" id="KW-0812">Transmembrane</keyword>
<dbReference type="RefSeq" id="WP_311340373.1">
    <property type="nucleotide sequence ID" value="NZ_JAVRHS010000003.1"/>
</dbReference>
<evidence type="ECO:0000256" key="4">
    <source>
        <dbReference type="ARBA" id="ARBA00022475"/>
    </source>
</evidence>
<feature type="transmembrane region" description="Helical" evidence="10">
    <location>
        <begin position="164"/>
        <end position="186"/>
    </location>
</feature>
<reference evidence="11 12" key="1">
    <citation type="submission" date="2023-09" db="EMBL/GenBank/DDBJ databases">
        <authorList>
            <person name="Rey-Velasco X."/>
        </authorList>
    </citation>
    <scope>NUCLEOTIDE SEQUENCE [LARGE SCALE GENOMIC DNA]</scope>
    <source>
        <strain evidence="11 12">F390</strain>
    </source>
</reference>
<evidence type="ECO:0000256" key="6">
    <source>
        <dbReference type="ARBA" id="ARBA00022989"/>
    </source>
</evidence>